<protein>
    <submittedName>
        <fullName evidence="1">Uncharacterized protein</fullName>
    </submittedName>
</protein>
<reference evidence="1 2" key="1">
    <citation type="journal article" date="2019" name="Sci. Rep.">
        <title>Orb-weaving spider Araneus ventricosus genome elucidates the spidroin gene catalogue.</title>
        <authorList>
            <person name="Kono N."/>
            <person name="Nakamura H."/>
            <person name="Ohtoshi R."/>
            <person name="Moran D.A.P."/>
            <person name="Shinohara A."/>
            <person name="Yoshida Y."/>
            <person name="Fujiwara M."/>
            <person name="Mori M."/>
            <person name="Tomita M."/>
            <person name="Arakawa K."/>
        </authorList>
    </citation>
    <scope>NUCLEOTIDE SEQUENCE [LARGE SCALE GENOMIC DNA]</scope>
</reference>
<proteinExistence type="predicted"/>
<accession>A0A4Y2HIP3</accession>
<evidence type="ECO:0000313" key="1">
    <source>
        <dbReference type="EMBL" id="GBM64883.1"/>
    </source>
</evidence>
<organism evidence="1 2">
    <name type="scientific">Araneus ventricosus</name>
    <name type="common">Orbweaver spider</name>
    <name type="synonym">Epeira ventricosa</name>
    <dbReference type="NCBI Taxonomy" id="182803"/>
    <lineage>
        <taxon>Eukaryota</taxon>
        <taxon>Metazoa</taxon>
        <taxon>Ecdysozoa</taxon>
        <taxon>Arthropoda</taxon>
        <taxon>Chelicerata</taxon>
        <taxon>Arachnida</taxon>
        <taxon>Araneae</taxon>
        <taxon>Araneomorphae</taxon>
        <taxon>Entelegynae</taxon>
        <taxon>Araneoidea</taxon>
        <taxon>Araneidae</taxon>
        <taxon>Araneus</taxon>
    </lineage>
</organism>
<sequence>MERDCQIRKKEVIRRAGVEPATYGCLSPSTYSPPTELLDGCRISFNKPLKCPTQSVHAIEVIGAYDRTACGFDARIDLCQALDPISQREEIKMKHLLPLV</sequence>
<gene>
    <name evidence="1" type="ORF">AVEN_200291_1</name>
</gene>
<keyword evidence="2" id="KW-1185">Reference proteome</keyword>
<dbReference type="AlphaFoldDB" id="A0A4Y2HIP3"/>
<evidence type="ECO:0000313" key="2">
    <source>
        <dbReference type="Proteomes" id="UP000499080"/>
    </source>
</evidence>
<comment type="caution">
    <text evidence="1">The sequence shown here is derived from an EMBL/GenBank/DDBJ whole genome shotgun (WGS) entry which is preliminary data.</text>
</comment>
<name>A0A4Y2HIP3_ARAVE</name>
<dbReference type="EMBL" id="BGPR01001949">
    <property type="protein sequence ID" value="GBM64883.1"/>
    <property type="molecule type" value="Genomic_DNA"/>
</dbReference>
<dbReference type="Proteomes" id="UP000499080">
    <property type="component" value="Unassembled WGS sequence"/>
</dbReference>